<organism evidence="3 4">
    <name type="scientific">Dissophora globulifera</name>
    <dbReference type="NCBI Taxonomy" id="979702"/>
    <lineage>
        <taxon>Eukaryota</taxon>
        <taxon>Fungi</taxon>
        <taxon>Fungi incertae sedis</taxon>
        <taxon>Mucoromycota</taxon>
        <taxon>Mortierellomycotina</taxon>
        <taxon>Mortierellomycetes</taxon>
        <taxon>Mortierellales</taxon>
        <taxon>Mortierellaceae</taxon>
        <taxon>Dissophora</taxon>
    </lineage>
</organism>
<dbReference type="SUPFAM" id="SSF53335">
    <property type="entry name" value="S-adenosyl-L-methionine-dependent methyltransferases"/>
    <property type="match status" value="1"/>
</dbReference>
<dbReference type="Gene3D" id="3.40.50.150">
    <property type="entry name" value="Vaccinia Virus protein VP39"/>
    <property type="match status" value="1"/>
</dbReference>
<feature type="compositionally biased region" description="Basic and acidic residues" evidence="1">
    <location>
        <begin position="235"/>
        <end position="251"/>
    </location>
</feature>
<dbReference type="InterPro" id="IPR013217">
    <property type="entry name" value="Methyltransf_12"/>
</dbReference>
<evidence type="ECO:0000259" key="2">
    <source>
        <dbReference type="Pfam" id="PF08242"/>
    </source>
</evidence>
<dbReference type="EMBL" id="JAAAIP010000429">
    <property type="protein sequence ID" value="KAG0317327.1"/>
    <property type="molecule type" value="Genomic_DNA"/>
</dbReference>
<dbReference type="AlphaFoldDB" id="A0A9P6USI7"/>
<dbReference type="InterPro" id="IPR002395">
    <property type="entry name" value="Kininogen"/>
</dbReference>
<dbReference type="OrthoDB" id="3647at2759"/>
<feature type="compositionally biased region" description="Basic residues" evidence="1">
    <location>
        <begin position="193"/>
        <end position="205"/>
    </location>
</feature>
<proteinExistence type="predicted"/>
<name>A0A9P6USI7_9FUNG</name>
<reference evidence="3" key="1">
    <citation type="journal article" date="2020" name="Fungal Divers.">
        <title>Resolving the Mortierellaceae phylogeny through synthesis of multi-gene phylogenetics and phylogenomics.</title>
        <authorList>
            <person name="Vandepol N."/>
            <person name="Liber J."/>
            <person name="Desiro A."/>
            <person name="Na H."/>
            <person name="Kennedy M."/>
            <person name="Barry K."/>
            <person name="Grigoriev I.V."/>
            <person name="Miller A.N."/>
            <person name="O'Donnell K."/>
            <person name="Stajich J.E."/>
            <person name="Bonito G."/>
        </authorList>
    </citation>
    <scope>NUCLEOTIDE SEQUENCE</scope>
    <source>
        <strain evidence="3">REB-010B</strain>
    </source>
</reference>
<sequence length="312" mass="34248">MLTDQESVQKADYQALNNDHFDKTAADYDLLPQAKEMTGRTSKVVIEEFIALTSVDRVKDATILDFGCGTGLCTFLVAPHVKQVLGVDASAGMLKHLNFKLTTLDENADLRDKIKTVNHLVTQESPLPEPEYSQFVGGSSDGSGGFDMIYTSFVLHHIEDVQGIVDALVGKLLKKDGWLFAIDFSGSEEHGFSHGHGHNHSHGQGHNHDHGQGHNHDHGQGHNHGHGQGQGHAHNHGDSHDHLHHQGEMGKKKQGKVPEFVAHKSGFTPDNMTEKFKKAGLVDISAKLAFGFNFAMNDNKWTEVIIVKGRRA</sequence>
<evidence type="ECO:0000313" key="3">
    <source>
        <dbReference type="EMBL" id="KAG0317327.1"/>
    </source>
</evidence>
<feature type="domain" description="Methyltransferase type 12" evidence="2">
    <location>
        <begin position="64"/>
        <end position="179"/>
    </location>
</feature>
<keyword evidence="4" id="KW-1185">Reference proteome</keyword>
<dbReference type="PRINTS" id="PR00334">
    <property type="entry name" value="KININOGEN"/>
</dbReference>
<dbReference type="InterPro" id="IPR029063">
    <property type="entry name" value="SAM-dependent_MTases_sf"/>
</dbReference>
<evidence type="ECO:0000256" key="1">
    <source>
        <dbReference type="SAM" id="MobiDB-lite"/>
    </source>
</evidence>
<evidence type="ECO:0000313" key="4">
    <source>
        <dbReference type="Proteomes" id="UP000738325"/>
    </source>
</evidence>
<feature type="region of interest" description="Disordered" evidence="1">
    <location>
        <begin position="191"/>
        <end position="255"/>
    </location>
</feature>
<protein>
    <recommendedName>
        <fullName evidence="2">Methyltransferase type 12 domain-containing protein</fullName>
    </recommendedName>
</protein>
<dbReference type="CDD" id="cd02440">
    <property type="entry name" value="AdoMet_MTases"/>
    <property type="match status" value="1"/>
</dbReference>
<accession>A0A9P6USI7</accession>
<dbReference type="Proteomes" id="UP000738325">
    <property type="component" value="Unassembled WGS sequence"/>
</dbReference>
<feature type="compositionally biased region" description="Basic and acidic residues" evidence="1">
    <location>
        <begin position="206"/>
        <end position="220"/>
    </location>
</feature>
<dbReference type="Pfam" id="PF08242">
    <property type="entry name" value="Methyltransf_12"/>
    <property type="match status" value="1"/>
</dbReference>
<gene>
    <name evidence="3" type="ORF">BGZ99_006363</name>
</gene>
<dbReference type="PANTHER" id="PTHR43861">
    <property type="entry name" value="TRANS-ACONITATE 2-METHYLTRANSFERASE-RELATED"/>
    <property type="match status" value="1"/>
</dbReference>
<comment type="caution">
    <text evidence="3">The sequence shown here is derived from an EMBL/GenBank/DDBJ whole genome shotgun (WGS) entry which is preliminary data.</text>
</comment>